<proteinExistence type="inferred from homology"/>
<name>A0A512RSP6_9BACT</name>
<feature type="domain" description="SusD-like N-terminal" evidence="8">
    <location>
        <begin position="26"/>
        <end position="222"/>
    </location>
</feature>
<comment type="similarity">
    <text evidence="2">Belongs to the SusD family.</text>
</comment>
<dbReference type="PROSITE" id="PS51257">
    <property type="entry name" value="PROKAR_LIPOPROTEIN"/>
    <property type="match status" value="1"/>
</dbReference>
<dbReference type="OrthoDB" id="1097962at2"/>
<evidence type="ECO:0000256" key="1">
    <source>
        <dbReference type="ARBA" id="ARBA00004442"/>
    </source>
</evidence>
<evidence type="ECO:0000256" key="2">
    <source>
        <dbReference type="ARBA" id="ARBA00006275"/>
    </source>
</evidence>
<dbReference type="Proteomes" id="UP000321436">
    <property type="component" value="Unassembled WGS sequence"/>
</dbReference>
<reference evidence="9 10" key="1">
    <citation type="submission" date="2019-07" db="EMBL/GenBank/DDBJ databases">
        <title>Whole genome shotgun sequence of Chitinophaga cymbidii NBRC 109752.</title>
        <authorList>
            <person name="Hosoyama A."/>
            <person name="Uohara A."/>
            <person name="Ohji S."/>
            <person name="Ichikawa N."/>
        </authorList>
    </citation>
    <scope>NUCLEOTIDE SEQUENCE [LARGE SCALE GENOMIC DNA]</scope>
    <source>
        <strain evidence="9 10">NBRC 109752</strain>
    </source>
</reference>
<keyword evidence="5" id="KW-0998">Cell outer membrane</keyword>
<dbReference type="EMBL" id="BKAU01000007">
    <property type="protein sequence ID" value="GEP98721.1"/>
    <property type="molecule type" value="Genomic_DNA"/>
</dbReference>
<dbReference type="Gene3D" id="1.25.40.390">
    <property type="match status" value="2"/>
</dbReference>
<evidence type="ECO:0000259" key="7">
    <source>
        <dbReference type="Pfam" id="PF07980"/>
    </source>
</evidence>
<dbReference type="InterPro" id="IPR011990">
    <property type="entry name" value="TPR-like_helical_dom_sf"/>
</dbReference>
<evidence type="ECO:0000256" key="4">
    <source>
        <dbReference type="ARBA" id="ARBA00023136"/>
    </source>
</evidence>
<evidence type="ECO:0000313" key="9">
    <source>
        <dbReference type="EMBL" id="GEP98721.1"/>
    </source>
</evidence>
<evidence type="ECO:0000313" key="10">
    <source>
        <dbReference type="Proteomes" id="UP000321436"/>
    </source>
</evidence>
<organism evidence="9 10">
    <name type="scientific">Chitinophaga cymbidii</name>
    <dbReference type="NCBI Taxonomy" id="1096750"/>
    <lineage>
        <taxon>Bacteria</taxon>
        <taxon>Pseudomonadati</taxon>
        <taxon>Bacteroidota</taxon>
        <taxon>Chitinophagia</taxon>
        <taxon>Chitinophagales</taxon>
        <taxon>Chitinophagaceae</taxon>
        <taxon>Chitinophaga</taxon>
    </lineage>
</organism>
<dbReference type="Pfam" id="PF07980">
    <property type="entry name" value="SusD_RagB"/>
    <property type="match status" value="1"/>
</dbReference>
<evidence type="ECO:0008006" key="11">
    <source>
        <dbReference type="Google" id="ProtNLM"/>
    </source>
</evidence>
<evidence type="ECO:0000256" key="6">
    <source>
        <dbReference type="SAM" id="SignalP"/>
    </source>
</evidence>
<feature type="domain" description="RagB/SusD" evidence="7">
    <location>
        <begin position="352"/>
        <end position="465"/>
    </location>
</feature>
<dbReference type="InterPro" id="IPR033985">
    <property type="entry name" value="SusD-like_N"/>
</dbReference>
<gene>
    <name evidence="9" type="ORF">CCY01nite_49810</name>
</gene>
<dbReference type="InterPro" id="IPR012944">
    <property type="entry name" value="SusD_RagB_dom"/>
</dbReference>
<dbReference type="AlphaFoldDB" id="A0A512RSP6"/>
<sequence length="497" mass="55686">MNMKFSRKYRLVLALGAAISLSSCSKWLDVSPKTQTREEDQFSSAQGFIDALFGAYQQAASDSLYGKELTFGALDVLAGRYENKASGAFYGDFARYNYTNVSSTTSSRMNAEATLEGIWSTAYATIAQCNYILKNIEAGRSMLGTVNYSVIKGEAIALRAFLHFDLLRMYAPAYLDGANAAVNAIPYMEQFTVLPQEKRTVAAILDRCEQELLEAEQLLSVHTDIDQIAGNQGSVSIDLFLMYRQNHLNYWAVKGALARLYLYKGDKPQALKYAKEVIESGKFRFMTVAELGVDPGTTASDITFTPEHIFSVYKSDLRRLAEDLFKPSADNREDNRDLYSTVTKVNNMYETSVPGYGTDMRIPAASKPIWSASTAGGWIYTRKYYADNQNNVKQRVMPVMRLPEMYYIAAEAAALPADGLAYLNEVRTARGLPVLTDAATLDVELQKEYRKEFYGEGQFWFYLKRRNVTTVPDGVGNPMTEAKYTFPLPLVEIEFGK</sequence>
<comment type="caution">
    <text evidence="9">The sequence shown here is derived from an EMBL/GenBank/DDBJ whole genome shotgun (WGS) entry which is preliminary data.</text>
</comment>
<accession>A0A512RSP6</accession>
<evidence type="ECO:0000259" key="8">
    <source>
        <dbReference type="Pfam" id="PF14322"/>
    </source>
</evidence>
<evidence type="ECO:0000256" key="3">
    <source>
        <dbReference type="ARBA" id="ARBA00022729"/>
    </source>
</evidence>
<keyword evidence="4" id="KW-0472">Membrane</keyword>
<comment type="subcellular location">
    <subcellularLocation>
        <location evidence="1">Cell outer membrane</location>
    </subcellularLocation>
</comment>
<keyword evidence="10" id="KW-1185">Reference proteome</keyword>
<feature type="chain" id="PRO_5021795940" description="RagB/SusD family nutrient uptake outer membrane protein" evidence="6">
    <location>
        <begin position="26"/>
        <end position="497"/>
    </location>
</feature>
<dbReference type="Pfam" id="PF14322">
    <property type="entry name" value="SusD-like_3"/>
    <property type="match status" value="1"/>
</dbReference>
<dbReference type="GO" id="GO:0009279">
    <property type="term" value="C:cell outer membrane"/>
    <property type="evidence" value="ECO:0007669"/>
    <property type="project" value="UniProtKB-SubCell"/>
</dbReference>
<feature type="signal peptide" evidence="6">
    <location>
        <begin position="1"/>
        <end position="25"/>
    </location>
</feature>
<protein>
    <recommendedName>
        <fullName evidence="11">RagB/SusD family nutrient uptake outer membrane protein</fullName>
    </recommendedName>
</protein>
<dbReference type="SUPFAM" id="SSF48452">
    <property type="entry name" value="TPR-like"/>
    <property type="match status" value="1"/>
</dbReference>
<evidence type="ECO:0000256" key="5">
    <source>
        <dbReference type="ARBA" id="ARBA00023237"/>
    </source>
</evidence>
<keyword evidence="3 6" id="KW-0732">Signal</keyword>